<reference evidence="5 6" key="1">
    <citation type="submission" date="2017-04" db="EMBL/GenBank/DDBJ databases">
        <authorList>
            <person name="Afonso C.L."/>
            <person name="Miller P.J."/>
            <person name="Scott M.A."/>
            <person name="Spackman E."/>
            <person name="Goraichik I."/>
            <person name="Dimitrov K.M."/>
            <person name="Suarez D.L."/>
            <person name="Swayne D.E."/>
        </authorList>
    </citation>
    <scope>NUCLEOTIDE SEQUENCE [LARGE SCALE GENOMIC DNA]</scope>
    <source>
        <strain evidence="5 6">DSM 19625</strain>
    </source>
</reference>
<dbReference type="GO" id="GO:0003700">
    <property type="term" value="F:DNA-binding transcription factor activity"/>
    <property type="evidence" value="ECO:0007669"/>
    <property type="project" value="InterPro"/>
</dbReference>
<protein>
    <submittedName>
        <fullName evidence="5">AraC-type DNA-binding protein</fullName>
    </submittedName>
</protein>
<evidence type="ECO:0000256" key="2">
    <source>
        <dbReference type="ARBA" id="ARBA00023125"/>
    </source>
</evidence>
<dbReference type="STRING" id="475255.SAMN04488101_108239"/>
<dbReference type="GO" id="GO:0043565">
    <property type="term" value="F:sequence-specific DNA binding"/>
    <property type="evidence" value="ECO:0007669"/>
    <property type="project" value="InterPro"/>
</dbReference>
<dbReference type="PROSITE" id="PS00041">
    <property type="entry name" value="HTH_ARAC_FAMILY_1"/>
    <property type="match status" value="1"/>
</dbReference>
<dbReference type="SUPFAM" id="SSF46689">
    <property type="entry name" value="Homeodomain-like"/>
    <property type="match status" value="2"/>
</dbReference>
<dbReference type="PANTHER" id="PTHR43280:SF27">
    <property type="entry name" value="TRANSCRIPTIONAL REGULATOR MTLR"/>
    <property type="match status" value="1"/>
</dbReference>
<keyword evidence="3" id="KW-0804">Transcription</keyword>
<evidence type="ECO:0000313" key="6">
    <source>
        <dbReference type="Proteomes" id="UP000192678"/>
    </source>
</evidence>
<dbReference type="InterPro" id="IPR003313">
    <property type="entry name" value="AraC-bd"/>
</dbReference>
<keyword evidence="6" id="KW-1185">Reference proteome</keyword>
<evidence type="ECO:0000313" key="5">
    <source>
        <dbReference type="EMBL" id="SMD02006.1"/>
    </source>
</evidence>
<accession>A0A1W2DY78</accession>
<dbReference type="SMART" id="SM00342">
    <property type="entry name" value="HTH_ARAC"/>
    <property type="match status" value="1"/>
</dbReference>
<gene>
    <name evidence="5" type="ORF">SAMN04488101_108239</name>
</gene>
<dbReference type="EMBL" id="FWYB01000008">
    <property type="protein sequence ID" value="SMD02006.1"/>
    <property type="molecule type" value="Genomic_DNA"/>
</dbReference>
<dbReference type="InterPro" id="IPR009057">
    <property type="entry name" value="Homeodomain-like_sf"/>
</dbReference>
<name>A0A1W2DY78_9SPHI</name>
<evidence type="ECO:0000259" key="4">
    <source>
        <dbReference type="PROSITE" id="PS01124"/>
    </source>
</evidence>
<keyword evidence="1" id="KW-0805">Transcription regulation</keyword>
<dbReference type="Gene3D" id="2.60.120.10">
    <property type="entry name" value="Jelly Rolls"/>
    <property type="match status" value="1"/>
</dbReference>
<dbReference type="InterPro" id="IPR018060">
    <property type="entry name" value="HTH_AraC"/>
</dbReference>
<dbReference type="PROSITE" id="PS01124">
    <property type="entry name" value="HTH_ARAC_FAMILY_2"/>
    <property type="match status" value="1"/>
</dbReference>
<dbReference type="AlphaFoldDB" id="A0A1W2DY78"/>
<dbReference type="Pfam" id="PF12833">
    <property type="entry name" value="HTH_18"/>
    <property type="match status" value="1"/>
</dbReference>
<sequence>MKSHIQKLPLGDSNSFVAKSFRTPNFEVGWHQHIEYELILFTEGSGLSFIGNHIGEFEKGDIYFLGSNIPHTFQKREPESITSAVVVQFREDFLGNDFINTPECRFIKQLLEVSRYGLKITGKSKQELQPLITTLEFAENFKRILILGECLEIITSAKDYDQVTTFGMQQQNQKDKERIDKVFQFTIDSFKEPISLSQAAAIACMSVPAFCNYFKRSTKKTYIDFLNEIRIGYACHLLAETKKNVMDICFESGYNTIANFHKQFLKTKKLTPLQYRKHFESDMLQN</sequence>
<dbReference type="SUPFAM" id="SSF51182">
    <property type="entry name" value="RmlC-like cupins"/>
    <property type="match status" value="1"/>
</dbReference>
<evidence type="ECO:0000256" key="1">
    <source>
        <dbReference type="ARBA" id="ARBA00023015"/>
    </source>
</evidence>
<dbReference type="OrthoDB" id="9787988at2"/>
<dbReference type="InterPro" id="IPR011051">
    <property type="entry name" value="RmlC_Cupin_sf"/>
</dbReference>
<dbReference type="InterPro" id="IPR018062">
    <property type="entry name" value="HTH_AraC-typ_CS"/>
</dbReference>
<dbReference type="InterPro" id="IPR014710">
    <property type="entry name" value="RmlC-like_jellyroll"/>
</dbReference>
<dbReference type="Gene3D" id="1.10.10.60">
    <property type="entry name" value="Homeodomain-like"/>
    <property type="match status" value="2"/>
</dbReference>
<organism evidence="5 6">
    <name type="scientific">Pedobacter nyackensis</name>
    <dbReference type="NCBI Taxonomy" id="475255"/>
    <lineage>
        <taxon>Bacteria</taxon>
        <taxon>Pseudomonadati</taxon>
        <taxon>Bacteroidota</taxon>
        <taxon>Sphingobacteriia</taxon>
        <taxon>Sphingobacteriales</taxon>
        <taxon>Sphingobacteriaceae</taxon>
        <taxon>Pedobacter</taxon>
    </lineage>
</organism>
<keyword evidence="2 5" id="KW-0238">DNA-binding</keyword>
<feature type="domain" description="HTH araC/xylS-type" evidence="4">
    <location>
        <begin position="180"/>
        <end position="278"/>
    </location>
</feature>
<evidence type="ECO:0000256" key="3">
    <source>
        <dbReference type="ARBA" id="ARBA00023163"/>
    </source>
</evidence>
<proteinExistence type="predicted"/>
<dbReference type="Proteomes" id="UP000192678">
    <property type="component" value="Unassembled WGS sequence"/>
</dbReference>
<dbReference type="Pfam" id="PF02311">
    <property type="entry name" value="AraC_binding"/>
    <property type="match status" value="1"/>
</dbReference>
<dbReference type="RefSeq" id="WP_084290357.1">
    <property type="nucleotide sequence ID" value="NZ_FWYB01000008.1"/>
</dbReference>
<dbReference type="PANTHER" id="PTHR43280">
    <property type="entry name" value="ARAC-FAMILY TRANSCRIPTIONAL REGULATOR"/>
    <property type="match status" value="1"/>
</dbReference>